<feature type="transmembrane region" description="Helical" evidence="1">
    <location>
        <begin position="12"/>
        <end position="30"/>
    </location>
</feature>
<comment type="caution">
    <text evidence="2">The sequence shown here is derived from an EMBL/GenBank/DDBJ whole genome shotgun (WGS) entry which is preliminary data.</text>
</comment>
<feature type="transmembrane region" description="Helical" evidence="1">
    <location>
        <begin position="42"/>
        <end position="60"/>
    </location>
</feature>
<keyword evidence="1" id="KW-0472">Membrane</keyword>
<accession>A0A8H7D6Q2</accession>
<sequence>MAMPLIWLLCELLLAFCTSSLIVLVLLRAYTYASGSAFEFPLVQTLAVTSFCTLLVFAGMRKGGYLWPRRGDQEFVADGETADVEFEEGSDKIRLKPMKDPQMTWI</sequence>
<evidence type="ECO:0000313" key="3">
    <source>
        <dbReference type="Proteomes" id="UP000623467"/>
    </source>
</evidence>
<protein>
    <recommendedName>
        <fullName evidence="4">Transmembrane protein</fullName>
    </recommendedName>
</protein>
<proteinExistence type="predicted"/>
<evidence type="ECO:0000313" key="2">
    <source>
        <dbReference type="EMBL" id="KAF7360853.1"/>
    </source>
</evidence>
<dbReference type="OrthoDB" id="10326271at2759"/>
<dbReference type="Proteomes" id="UP000623467">
    <property type="component" value="Unassembled WGS sequence"/>
</dbReference>
<dbReference type="EMBL" id="JACAZH010000008">
    <property type="protein sequence ID" value="KAF7360853.1"/>
    <property type="molecule type" value="Genomic_DNA"/>
</dbReference>
<keyword evidence="1" id="KW-0812">Transmembrane</keyword>
<reference evidence="2" key="1">
    <citation type="submission" date="2020-05" db="EMBL/GenBank/DDBJ databases">
        <title>Mycena genomes resolve the evolution of fungal bioluminescence.</title>
        <authorList>
            <person name="Tsai I.J."/>
        </authorList>
    </citation>
    <scope>NUCLEOTIDE SEQUENCE</scope>
    <source>
        <strain evidence="2">160909Yilan</strain>
    </source>
</reference>
<keyword evidence="1" id="KW-1133">Transmembrane helix</keyword>
<evidence type="ECO:0000256" key="1">
    <source>
        <dbReference type="SAM" id="Phobius"/>
    </source>
</evidence>
<keyword evidence="3" id="KW-1185">Reference proteome</keyword>
<organism evidence="2 3">
    <name type="scientific">Mycena sanguinolenta</name>
    <dbReference type="NCBI Taxonomy" id="230812"/>
    <lineage>
        <taxon>Eukaryota</taxon>
        <taxon>Fungi</taxon>
        <taxon>Dikarya</taxon>
        <taxon>Basidiomycota</taxon>
        <taxon>Agaricomycotina</taxon>
        <taxon>Agaricomycetes</taxon>
        <taxon>Agaricomycetidae</taxon>
        <taxon>Agaricales</taxon>
        <taxon>Marasmiineae</taxon>
        <taxon>Mycenaceae</taxon>
        <taxon>Mycena</taxon>
    </lineage>
</organism>
<gene>
    <name evidence="2" type="ORF">MSAN_01114700</name>
</gene>
<dbReference type="AlphaFoldDB" id="A0A8H7D6Q2"/>
<name>A0A8H7D6Q2_9AGAR</name>
<evidence type="ECO:0008006" key="4">
    <source>
        <dbReference type="Google" id="ProtNLM"/>
    </source>
</evidence>